<feature type="transmembrane region" description="Helical" evidence="10">
    <location>
        <begin position="290"/>
        <end position="309"/>
    </location>
</feature>
<evidence type="ECO:0000256" key="9">
    <source>
        <dbReference type="ARBA" id="ARBA00023224"/>
    </source>
</evidence>
<comment type="caution">
    <text evidence="10">Lacks conserved residue(s) required for the propagation of feature annotation.</text>
</comment>
<comment type="similarity">
    <text evidence="10">Belongs to the insect chemoreceptor superfamily. Heteromeric odorant receptor channel (TC 1.A.69) family.</text>
</comment>
<dbReference type="InterPro" id="IPR004117">
    <property type="entry name" value="7tm6_olfct_rcpt"/>
</dbReference>
<name>A0A026WIB5_OOCBI</name>
<evidence type="ECO:0000313" key="12">
    <source>
        <dbReference type="Proteomes" id="UP000053097"/>
    </source>
</evidence>
<evidence type="ECO:0000256" key="3">
    <source>
        <dbReference type="ARBA" id="ARBA00022606"/>
    </source>
</evidence>
<evidence type="ECO:0000256" key="8">
    <source>
        <dbReference type="ARBA" id="ARBA00023170"/>
    </source>
</evidence>
<evidence type="ECO:0000313" key="11">
    <source>
        <dbReference type="EMBL" id="EZA55755.1"/>
    </source>
</evidence>
<dbReference type="Proteomes" id="UP000053097">
    <property type="component" value="Unassembled WGS sequence"/>
</dbReference>
<evidence type="ECO:0000256" key="7">
    <source>
        <dbReference type="ARBA" id="ARBA00023136"/>
    </source>
</evidence>
<keyword evidence="8 10" id="KW-0675">Receptor</keyword>
<keyword evidence="12" id="KW-1185">Reference proteome</keyword>
<feature type="transmembrane region" description="Helical" evidence="10">
    <location>
        <begin position="78"/>
        <end position="96"/>
    </location>
</feature>
<dbReference type="AlphaFoldDB" id="A0A026WIB5"/>
<gene>
    <name evidence="11" type="ORF">X777_03929</name>
</gene>
<evidence type="ECO:0000256" key="2">
    <source>
        <dbReference type="ARBA" id="ARBA00022475"/>
    </source>
</evidence>
<dbReference type="Pfam" id="PF02949">
    <property type="entry name" value="7tm_6"/>
    <property type="match status" value="1"/>
</dbReference>
<dbReference type="OMA" id="KLFRICH"/>
<dbReference type="EMBL" id="KK107185">
    <property type="protein sequence ID" value="EZA55755.1"/>
    <property type="molecule type" value="Genomic_DNA"/>
</dbReference>
<evidence type="ECO:0000256" key="5">
    <source>
        <dbReference type="ARBA" id="ARBA00022725"/>
    </source>
</evidence>
<keyword evidence="9 10" id="KW-0807">Transducer</keyword>
<comment type="subcellular location">
    <subcellularLocation>
        <location evidence="1 10">Cell membrane</location>
        <topology evidence="1 10">Multi-pass membrane protein</topology>
    </subcellularLocation>
</comment>
<accession>A0A026WIB5</accession>
<feature type="transmembrane region" description="Helical" evidence="10">
    <location>
        <begin position="43"/>
        <end position="66"/>
    </location>
</feature>
<dbReference type="GO" id="GO:0004984">
    <property type="term" value="F:olfactory receptor activity"/>
    <property type="evidence" value="ECO:0007669"/>
    <property type="project" value="InterPro"/>
</dbReference>
<keyword evidence="6 10" id="KW-1133">Transmembrane helix</keyword>
<evidence type="ECO:0000256" key="10">
    <source>
        <dbReference type="RuleBase" id="RU351113"/>
    </source>
</evidence>
<feature type="transmembrane region" description="Helical" evidence="10">
    <location>
        <begin position="133"/>
        <end position="154"/>
    </location>
</feature>
<keyword evidence="2" id="KW-1003">Cell membrane</keyword>
<dbReference type="PANTHER" id="PTHR21137:SF35">
    <property type="entry name" value="ODORANT RECEPTOR 19A-RELATED"/>
    <property type="match status" value="1"/>
</dbReference>
<keyword evidence="7 10" id="KW-0472">Membrane</keyword>
<keyword evidence="3 10" id="KW-0716">Sensory transduction</keyword>
<dbReference type="OrthoDB" id="8185860at2759"/>
<protein>
    <recommendedName>
        <fullName evidence="10">Odorant receptor</fullName>
    </recommendedName>
</protein>
<dbReference type="GO" id="GO:0007165">
    <property type="term" value="P:signal transduction"/>
    <property type="evidence" value="ECO:0007669"/>
    <property type="project" value="UniProtKB-KW"/>
</dbReference>
<feature type="transmembrane region" description="Helical" evidence="10">
    <location>
        <begin position="196"/>
        <end position="220"/>
    </location>
</feature>
<keyword evidence="5 10" id="KW-0552">Olfaction</keyword>
<evidence type="ECO:0000256" key="4">
    <source>
        <dbReference type="ARBA" id="ARBA00022692"/>
    </source>
</evidence>
<organism evidence="11 12">
    <name type="scientific">Ooceraea biroi</name>
    <name type="common">Clonal raider ant</name>
    <name type="synonym">Cerapachys biroi</name>
    <dbReference type="NCBI Taxonomy" id="2015173"/>
    <lineage>
        <taxon>Eukaryota</taxon>
        <taxon>Metazoa</taxon>
        <taxon>Ecdysozoa</taxon>
        <taxon>Arthropoda</taxon>
        <taxon>Hexapoda</taxon>
        <taxon>Insecta</taxon>
        <taxon>Pterygota</taxon>
        <taxon>Neoptera</taxon>
        <taxon>Endopterygota</taxon>
        <taxon>Hymenoptera</taxon>
        <taxon>Apocrita</taxon>
        <taxon>Aculeata</taxon>
        <taxon>Formicoidea</taxon>
        <taxon>Formicidae</taxon>
        <taxon>Dorylinae</taxon>
        <taxon>Ooceraea</taxon>
    </lineage>
</organism>
<proteinExistence type="inferred from homology"/>
<dbReference type="PANTHER" id="PTHR21137">
    <property type="entry name" value="ODORANT RECEPTOR"/>
    <property type="match status" value="1"/>
</dbReference>
<dbReference type="GO" id="GO:0005549">
    <property type="term" value="F:odorant binding"/>
    <property type="evidence" value="ECO:0007669"/>
    <property type="project" value="InterPro"/>
</dbReference>
<sequence length="388" mass="44450">MKHQVQVDEEYDKLIRPILVISKLIAVWPLKEDRPFSATVFRICHVVFLLFMLLSLSIALTIDIFYNTNDVDEVNERILFGCVCYLSVIRVIVFSFHQKDILYVIEAMRNDWIGSSYEERAILRNKCLLAYRLAKYFITVIVGNGFVYVLVPIFEMNFLSDVERTLPFHGYFFANQTVSPIYEYLYVVDAIGGLSAGWTVASATSFTLIVAIHGSVKFMMLQRRLETIKRDDPDVDRVIANCIRRHQDAITFADAFERISNLLVLGQFVTSIGLVCFAGFQLAIMLHDNIQLYQTLIFLILTILELYMFSLSGNKLIIESDAVGESAYRSDWIGGTFGRSLQIVMIRSRIPSRITVGKFCDVSLRSFTQVLSTSFSYMMVLFTIMTEE</sequence>
<keyword evidence="4 10" id="KW-0812">Transmembrane</keyword>
<evidence type="ECO:0000256" key="6">
    <source>
        <dbReference type="ARBA" id="ARBA00022989"/>
    </source>
</evidence>
<feature type="transmembrane region" description="Helical" evidence="10">
    <location>
        <begin position="262"/>
        <end position="284"/>
    </location>
</feature>
<reference evidence="11 12" key="1">
    <citation type="journal article" date="2014" name="Curr. Biol.">
        <title>The genome of the clonal raider ant Cerapachys biroi.</title>
        <authorList>
            <person name="Oxley P.R."/>
            <person name="Ji L."/>
            <person name="Fetter-Pruneda I."/>
            <person name="McKenzie S.K."/>
            <person name="Li C."/>
            <person name="Hu H."/>
            <person name="Zhang G."/>
            <person name="Kronauer D.J."/>
        </authorList>
    </citation>
    <scope>NUCLEOTIDE SEQUENCE [LARGE SCALE GENOMIC DNA]</scope>
</reference>
<evidence type="ECO:0000256" key="1">
    <source>
        <dbReference type="ARBA" id="ARBA00004651"/>
    </source>
</evidence>
<dbReference type="GO" id="GO:0005886">
    <property type="term" value="C:plasma membrane"/>
    <property type="evidence" value="ECO:0007669"/>
    <property type="project" value="UniProtKB-SubCell"/>
</dbReference>